<evidence type="ECO:0000256" key="1">
    <source>
        <dbReference type="SAM" id="MobiDB-lite"/>
    </source>
</evidence>
<dbReference type="Gene3D" id="2.60.40.1230">
    <property type="match status" value="1"/>
</dbReference>
<accession>A0AAD5QIH3</accession>
<name>A0AAD5QIH3_PARTN</name>
<proteinExistence type="predicted"/>
<dbReference type="Proteomes" id="UP001196413">
    <property type="component" value="Unassembled WGS sequence"/>
</dbReference>
<comment type="caution">
    <text evidence="2">The sequence shown here is derived from an EMBL/GenBank/DDBJ whole genome shotgun (WGS) entry which is preliminary data.</text>
</comment>
<feature type="compositionally biased region" description="Low complexity" evidence="1">
    <location>
        <begin position="49"/>
        <end position="62"/>
    </location>
</feature>
<dbReference type="EMBL" id="JAHQIW010000942">
    <property type="protein sequence ID" value="KAJ1350754.1"/>
    <property type="molecule type" value="Genomic_DNA"/>
</dbReference>
<evidence type="ECO:0000313" key="2">
    <source>
        <dbReference type="EMBL" id="KAJ1350754.1"/>
    </source>
</evidence>
<reference evidence="2" key="1">
    <citation type="submission" date="2021-06" db="EMBL/GenBank/DDBJ databases">
        <title>Parelaphostrongylus tenuis whole genome reference sequence.</title>
        <authorList>
            <person name="Garwood T.J."/>
            <person name="Larsen P.A."/>
            <person name="Fountain-Jones N.M."/>
            <person name="Garbe J.R."/>
            <person name="Macchietto M.G."/>
            <person name="Kania S.A."/>
            <person name="Gerhold R.W."/>
            <person name="Richards J.E."/>
            <person name="Wolf T.M."/>
        </authorList>
    </citation>
    <scope>NUCLEOTIDE SEQUENCE</scope>
    <source>
        <strain evidence="2">MNPRO001-30</strain>
        <tissue evidence="2">Meninges</tissue>
    </source>
</reference>
<protein>
    <submittedName>
        <fullName evidence="2">Gamma adaptin ear containing, arf binding protein</fullName>
    </submittedName>
</protein>
<organism evidence="2 3">
    <name type="scientific">Parelaphostrongylus tenuis</name>
    <name type="common">Meningeal worm</name>
    <dbReference type="NCBI Taxonomy" id="148309"/>
    <lineage>
        <taxon>Eukaryota</taxon>
        <taxon>Metazoa</taxon>
        <taxon>Ecdysozoa</taxon>
        <taxon>Nematoda</taxon>
        <taxon>Chromadorea</taxon>
        <taxon>Rhabditida</taxon>
        <taxon>Rhabditina</taxon>
        <taxon>Rhabditomorpha</taxon>
        <taxon>Strongyloidea</taxon>
        <taxon>Metastrongylidae</taxon>
        <taxon>Parelaphostrongylus</taxon>
    </lineage>
</organism>
<keyword evidence="3" id="KW-1185">Reference proteome</keyword>
<feature type="compositionally biased region" description="Basic and acidic residues" evidence="1">
    <location>
        <begin position="35"/>
        <end position="48"/>
    </location>
</feature>
<dbReference type="AlphaFoldDB" id="A0AAD5QIH3"/>
<evidence type="ECO:0000313" key="3">
    <source>
        <dbReference type="Proteomes" id="UP001196413"/>
    </source>
</evidence>
<sequence>MIVVELFYKPSSFRMMVNHLLQKYRSMPQAGRVLQHKDGTSEEVKDLLGPEPGGSSTSPASSSIASDFIADDLLEQKSNNLSNSNTELADVPFIGFDRSMTPAMPRKLKNPTPVTSSVLDDLTTLIDVDLFVKQTSPQPFKIKKPSLNDLCMSSSSMPNDSINSLDSWVKSSFESSMPSTLPEKVEFDSKAIQIANLPPKTVLNKQDILILLYSCLPQQQHRTVRSFIVTIINTNVDTLRYLQLKMNTTNKKASVRLEDKGPLELNGMSPIAPIATVHLLLYVLLLDEIHEIDLDFALTYTKQFEYSISGNVVVQL</sequence>
<gene>
    <name evidence="2" type="primary">GGA3</name>
    <name evidence="2" type="ORF">KIN20_006632</name>
</gene>
<feature type="region of interest" description="Disordered" evidence="1">
    <location>
        <begin position="32"/>
        <end position="62"/>
    </location>
</feature>